<dbReference type="InterPro" id="IPR018114">
    <property type="entry name" value="TRYPSIN_HIS"/>
</dbReference>
<name>A0A3B1IKF1_ASTMX</name>
<dbReference type="GeneTree" id="ENSGT01120000272476"/>
<sequence>MKRINSSFSPLLDASRGELQKRVINGQPCEKSEGTHHVALTDTDDDGKLSGEIHCGGSLISDRWVLTAAHCEKPLLMHNVSSPY</sequence>
<dbReference type="Pfam" id="PF00089">
    <property type="entry name" value="Trypsin"/>
    <property type="match status" value="1"/>
</dbReference>
<accession>A0A3B1IKF1</accession>
<dbReference type="STRING" id="7994.ENSAMXP00000030030"/>
<evidence type="ECO:0000313" key="3">
    <source>
        <dbReference type="Proteomes" id="UP000018467"/>
    </source>
</evidence>
<evidence type="ECO:0000313" key="2">
    <source>
        <dbReference type="Ensembl" id="ENSAMXP00000030030.1"/>
    </source>
</evidence>
<reference evidence="2" key="3">
    <citation type="submission" date="2025-08" db="UniProtKB">
        <authorList>
            <consortium name="Ensembl"/>
        </authorList>
    </citation>
    <scope>IDENTIFICATION</scope>
</reference>
<dbReference type="SUPFAM" id="SSF50494">
    <property type="entry name" value="Trypsin-like serine proteases"/>
    <property type="match status" value="1"/>
</dbReference>
<protein>
    <recommendedName>
        <fullName evidence="1">Peptidase S1 domain-containing protein</fullName>
    </recommendedName>
</protein>
<dbReference type="InterPro" id="IPR009003">
    <property type="entry name" value="Peptidase_S1_PA"/>
</dbReference>
<dbReference type="PROSITE" id="PS00134">
    <property type="entry name" value="TRYPSIN_HIS"/>
    <property type="match status" value="1"/>
</dbReference>
<reference evidence="3" key="1">
    <citation type="submission" date="2013-03" db="EMBL/GenBank/DDBJ databases">
        <authorList>
            <person name="Jeffery W."/>
            <person name="Warren W."/>
            <person name="Wilson R.K."/>
        </authorList>
    </citation>
    <scope>NUCLEOTIDE SEQUENCE</scope>
    <source>
        <strain evidence="3">female</strain>
    </source>
</reference>
<dbReference type="GO" id="GO:0004252">
    <property type="term" value="F:serine-type endopeptidase activity"/>
    <property type="evidence" value="ECO:0007669"/>
    <property type="project" value="InterPro"/>
</dbReference>
<dbReference type="GO" id="GO:0006508">
    <property type="term" value="P:proteolysis"/>
    <property type="evidence" value="ECO:0007669"/>
    <property type="project" value="InterPro"/>
</dbReference>
<dbReference type="Gene3D" id="2.40.10.10">
    <property type="entry name" value="Trypsin-like serine proteases"/>
    <property type="match status" value="1"/>
</dbReference>
<keyword evidence="3" id="KW-1185">Reference proteome</keyword>
<evidence type="ECO:0000259" key="1">
    <source>
        <dbReference type="Pfam" id="PF00089"/>
    </source>
</evidence>
<feature type="domain" description="Peptidase S1" evidence="1">
    <location>
        <begin position="24"/>
        <end position="72"/>
    </location>
</feature>
<dbReference type="AlphaFoldDB" id="A0A3B1IKF1"/>
<dbReference type="Bgee" id="ENSAMXG00000030523">
    <property type="expression patterns" value="Expressed in testis and 1 other cell type or tissue"/>
</dbReference>
<dbReference type="InParanoid" id="A0A3B1IKF1"/>
<dbReference type="Proteomes" id="UP000018467">
    <property type="component" value="Unassembled WGS sequence"/>
</dbReference>
<reference evidence="2" key="4">
    <citation type="submission" date="2025-09" db="UniProtKB">
        <authorList>
            <consortium name="Ensembl"/>
        </authorList>
    </citation>
    <scope>IDENTIFICATION</scope>
</reference>
<reference evidence="3" key="2">
    <citation type="journal article" date="2014" name="Nat. Commun.">
        <title>The cavefish genome reveals candidate genes for eye loss.</title>
        <authorList>
            <person name="McGaugh S.E."/>
            <person name="Gross J.B."/>
            <person name="Aken B."/>
            <person name="Blin M."/>
            <person name="Borowsky R."/>
            <person name="Chalopin D."/>
            <person name="Hinaux H."/>
            <person name="Jeffery W.R."/>
            <person name="Keene A."/>
            <person name="Ma L."/>
            <person name="Minx P."/>
            <person name="Murphy D."/>
            <person name="O'Quin K.E."/>
            <person name="Retaux S."/>
            <person name="Rohner N."/>
            <person name="Searle S.M."/>
            <person name="Stahl B.A."/>
            <person name="Tabin C."/>
            <person name="Volff J.N."/>
            <person name="Yoshizawa M."/>
            <person name="Warren W.C."/>
        </authorList>
    </citation>
    <scope>NUCLEOTIDE SEQUENCE [LARGE SCALE GENOMIC DNA]</scope>
    <source>
        <strain evidence="3">female</strain>
    </source>
</reference>
<dbReference type="InterPro" id="IPR001254">
    <property type="entry name" value="Trypsin_dom"/>
</dbReference>
<organism evidence="2 3">
    <name type="scientific">Astyanax mexicanus</name>
    <name type="common">Blind cave fish</name>
    <name type="synonym">Astyanax fasciatus mexicanus</name>
    <dbReference type="NCBI Taxonomy" id="7994"/>
    <lineage>
        <taxon>Eukaryota</taxon>
        <taxon>Metazoa</taxon>
        <taxon>Chordata</taxon>
        <taxon>Craniata</taxon>
        <taxon>Vertebrata</taxon>
        <taxon>Euteleostomi</taxon>
        <taxon>Actinopterygii</taxon>
        <taxon>Neopterygii</taxon>
        <taxon>Teleostei</taxon>
        <taxon>Ostariophysi</taxon>
        <taxon>Characiformes</taxon>
        <taxon>Characoidei</taxon>
        <taxon>Acestrorhamphidae</taxon>
        <taxon>Acestrorhamphinae</taxon>
        <taxon>Astyanax</taxon>
    </lineage>
</organism>
<dbReference type="Ensembl" id="ENSAMXT00000046820.1">
    <property type="protein sequence ID" value="ENSAMXP00000030030.1"/>
    <property type="gene ID" value="ENSAMXG00000030523.1"/>
</dbReference>
<proteinExistence type="predicted"/>
<dbReference type="InterPro" id="IPR043504">
    <property type="entry name" value="Peptidase_S1_PA_chymotrypsin"/>
</dbReference>